<organism evidence="2 3">
    <name type="scientific">Trichogramma kaykai</name>
    <dbReference type="NCBI Taxonomy" id="54128"/>
    <lineage>
        <taxon>Eukaryota</taxon>
        <taxon>Metazoa</taxon>
        <taxon>Ecdysozoa</taxon>
        <taxon>Arthropoda</taxon>
        <taxon>Hexapoda</taxon>
        <taxon>Insecta</taxon>
        <taxon>Pterygota</taxon>
        <taxon>Neoptera</taxon>
        <taxon>Endopterygota</taxon>
        <taxon>Hymenoptera</taxon>
        <taxon>Apocrita</taxon>
        <taxon>Proctotrupomorpha</taxon>
        <taxon>Chalcidoidea</taxon>
        <taxon>Trichogrammatidae</taxon>
        <taxon>Trichogramma</taxon>
    </lineage>
</organism>
<evidence type="ECO:0000313" key="2">
    <source>
        <dbReference type="EMBL" id="KAL3387087.1"/>
    </source>
</evidence>
<name>A0ABD2W3M3_9HYME</name>
<evidence type="ECO:0000259" key="1">
    <source>
        <dbReference type="Pfam" id="PF14529"/>
    </source>
</evidence>
<dbReference type="EMBL" id="JBJJXI010000141">
    <property type="protein sequence ID" value="KAL3387087.1"/>
    <property type="molecule type" value="Genomic_DNA"/>
</dbReference>
<dbReference type="AlphaFoldDB" id="A0ABD2W3M3"/>
<feature type="domain" description="Endonuclease/exonuclease/phosphatase" evidence="1">
    <location>
        <begin position="1"/>
        <end position="118"/>
    </location>
</feature>
<dbReference type="Proteomes" id="UP001627154">
    <property type="component" value="Unassembled WGS sequence"/>
</dbReference>
<dbReference type="PANTHER" id="PTHR33273">
    <property type="entry name" value="DOMAIN-CONTAINING PROTEIN, PUTATIVE-RELATED"/>
    <property type="match status" value="1"/>
</dbReference>
<sequence length="321" mass="36303">MYIFSVYVPPRLSNAQFEALLYRLEREAASKRPVVIAGDFNAWSTVWGSRLNTATGDMLLECMASLDMCLLNTGTEPKLVRGDKMSIIDLTFASSDVAARVSEWKLLDDHTESDHRAILLTLLDEKRKKAPAPPWKWNIKSFDQDTFEVAIADDRSIAGPAAEKAKKLMGLVSHACDASMARSTPRKARSPVYWWNDDIARLREGCISARRTAQRARVDRAHHYERYKEARAELLRAIKNSKRQCWKDLVQSIDDCPWGRPYKIVMNKLQNQAAPSPTDLPLVTQIVRTLFPSDAIGASLLSIEGRENPQHVPPVTMEKLR</sequence>
<reference evidence="2 3" key="1">
    <citation type="journal article" date="2024" name="bioRxiv">
        <title>A reference genome for Trichogramma kaykai: A tiny desert-dwelling parasitoid wasp with competing sex-ratio distorters.</title>
        <authorList>
            <person name="Culotta J."/>
            <person name="Lindsey A.R."/>
        </authorList>
    </citation>
    <scope>NUCLEOTIDE SEQUENCE [LARGE SCALE GENOMIC DNA]</scope>
    <source>
        <strain evidence="2 3">KSX58</strain>
    </source>
</reference>
<accession>A0ABD2W3M3</accession>
<dbReference type="InterPro" id="IPR005135">
    <property type="entry name" value="Endo/exonuclease/phosphatase"/>
</dbReference>
<gene>
    <name evidence="2" type="ORF">TKK_017659</name>
</gene>
<dbReference type="InterPro" id="IPR036691">
    <property type="entry name" value="Endo/exonu/phosph_ase_sf"/>
</dbReference>
<dbReference type="PANTHER" id="PTHR33273:SF4">
    <property type="entry name" value="ENDONUCLEASE_EXONUCLEASE_PHOSPHATASE DOMAIN-CONTAINING PROTEIN"/>
    <property type="match status" value="1"/>
</dbReference>
<comment type="caution">
    <text evidence="2">The sequence shown here is derived from an EMBL/GenBank/DDBJ whole genome shotgun (WGS) entry which is preliminary data.</text>
</comment>
<dbReference type="Pfam" id="PF14529">
    <property type="entry name" value="Exo_endo_phos_2"/>
    <property type="match status" value="1"/>
</dbReference>
<dbReference type="Gene3D" id="3.60.10.10">
    <property type="entry name" value="Endonuclease/exonuclease/phosphatase"/>
    <property type="match status" value="1"/>
</dbReference>
<evidence type="ECO:0000313" key="3">
    <source>
        <dbReference type="Proteomes" id="UP001627154"/>
    </source>
</evidence>
<dbReference type="SUPFAM" id="SSF56219">
    <property type="entry name" value="DNase I-like"/>
    <property type="match status" value="1"/>
</dbReference>
<protein>
    <recommendedName>
        <fullName evidence="1">Endonuclease/exonuclease/phosphatase domain-containing protein</fullName>
    </recommendedName>
</protein>
<keyword evidence="3" id="KW-1185">Reference proteome</keyword>
<proteinExistence type="predicted"/>